<accession>A0ABW3B155</accession>
<evidence type="ECO:0000256" key="1">
    <source>
        <dbReference type="SAM" id="Phobius"/>
    </source>
</evidence>
<reference evidence="3" key="1">
    <citation type="journal article" date="2019" name="Int. J. Syst. Evol. Microbiol.">
        <title>The Global Catalogue of Microorganisms (GCM) 10K type strain sequencing project: providing services to taxonomists for standard genome sequencing and annotation.</title>
        <authorList>
            <consortium name="The Broad Institute Genomics Platform"/>
            <consortium name="The Broad Institute Genome Sequencing Center for Infectious Disease"/>
            <person name="Wu L."/>
            <person name="Ma J."/>
        </authorList>
    </citation>
    <scope>NUCLEOTIDE SEQUENCE [LARGE SCALE GENOMIC DNA]</scope>
    <source>
        <strain evidence="3">CCUG 61948</strain>
    </source>
</reference>
<organism evidence="2 3">
    <name type="scientific">Maribacter chungangensis</name>
    <dbReference type="NCBI Taxonomy" id="1069117"/>
    <lineage>
        <taxon>Bacteria</taxon>
        <taxon>Pseudomonadati</taxon>
        <taxon>Bacteroidota</taxon>
        <taxon>Flavobacteriia</taxon>
        <taxon>Flavobacteriales</taxon>
        <taxon>Flavobacteriaceae</taxon>
        <taxon>Maribacter</taxon>
    </lineage>
</organism>
<name>A0ABW3B155_9FLAO</name>
<proteinExistence type="predicted"/>
<evidence type="ECO:0008006" key="4">
    <source>
        <dbReference type="Google" id="ProtNLM"/>
    </source>
</evidence>
<keyword evidence="3" id="KW-1185">Reference proteome</keyword>
<keyword evidence="1" id="KW-1133">Transmembrane helix</keyword>
<gene>
    <name evidence="2" type="ORF">ACFQZJ_05225</name>
</gene>
<evidence type="ECO:0000313" key="2">
    <source>
        <dbReference type="EMBL" id="MFD0796850.1"/>
    </source>
</evidence>
<feature type="transmembrane region" description="Helical" evidence="1">
    <location>
        <begin position="51"/>
        <end position="72"/>
    </location>
</feature>
<dbReference type="Proteomes" id="UP001597012">
    <property type="component" value="Unassembled WGS sequence"/>
</dbReference>
<evidence type="ECO:0000313" key="3">
    <source>
        <dbReference type="Proteomes" id="UP001597012"/>
    </source>
</evidence>
<feature type="transmembrane region" description="Helical" evidence="1">
    <location>
        <begin position="78"/>
        <end position="96"/>
    </location>
</feature>
<protein>
    <recommendedName>
        <fullName evidence="4">DUF2157 domain-containing protein</fullName>
    </recommendedName>
</protein>
<dbReference type="RefSeq" id="WP_379932797.1">
    <property type="nucleotide sequence ID" value="NZ_JBHTHY010000003.1"/>
</dbReference>
<comment type="caution">
    <text evidence="2">The sequence shown here is derived from an EMBL/GenBank/DDBJ whole genome shotgun (WGS) entry which is preliminary data.</text>
</comment>
<dbReference type="EMBL" id="JBHTHY010000003">
    <property type="protein sequence ID" value="MFD0796850.1"/>
    <property type="molecule type" value="Genomic_DNA"/>
</dbReference>
<sequence length="111" mass="12473">MDKEDRLMEILREIDAVNGPIDLENAVLKAIMEQEHSKQKIANYKAKGMKALTVSVILIIALGILFSMSGYVRTVEHSIITYTSIIIVLIVLFIQLEMGGTNIFKNHKNIT</sequence>
<keyword evidence="1" id="KW-0472">Membrane</keyword>
<keyword evidence="1" id="KW-0812">Transmembrane</keyword>